<dbReference type="Gene3D" id="4.10.410.10">
    <property type="entry name" value="Pancreatic trypsin inhibitor Kunitz domain"/>
    <property type="match status" value="1"/>
</dbReference>
<accession>A0A0P8ZVY7</accession>
<keyword evidence="3" id="KW-1185">Reference proteome</keyword>
<sequence>MWYFDSRARDCRTMKYLGCGGNNNRYCSRDHCRRKCRP</sequence>
<organism evidence="2 3">
    <name type="scientific">Drosophila ananassae</name>
    <name type="common">Fruit fly</name>
    <dbReference type="NCBI Taxonomy" id="7217"/>
    <lineage>
        <taxon>Eukaryota</taxon>
        <taxon>Metazoa</taxon>
        <taxon>Ecdysozoa</taxon>
        <taxon>Arthropoda</taxon>
        <taxon>Hexapoda</taxon>
        <taxon>Insecta</taxon>
        <taxon>Pterygota</taxon>
        <taxon>Neoptera</taxon>
        <taxon>Endopterygota</taxon>
        <taxon>Diptera</taxon>
        <taxon>Brachycera</taxon>
        <taxon>Muscomorpha</taxon>
        <taxon>Ephydroidea</taxon>
        <taxon>Drosophilidae</taxon>
        <taxon>Drosophila</taxon>
        <taxon>Sophophora</taxon>
    </lineage>
</organism>
<proteinExistence type="predicted"/>
<evidence type="ECO:0000259" key="1">
    <source>
        <dbReference type="PROSITE" id="PS50279"/>
    </source>
</evidence>
<feature type="domain" description="BPTI/Kunitz inhibitor" evidence="1">
    <location>
        <begin position="1"/>
        <end position="36"/>
    </location>
</feature>
<dbReference type="Proteomes" id="UP000007801">
    <property type="component" value="Unassembled WGS sequence"/>
</dbReference>
<protein>
    <recommendedName>
        <fullName evidence="1">BPTI/Kunitz inhibitor domain-containing protein</fullName>
    </recommendedName>
</protein>
<dbReference type="InterPro" id="IPR002223">
    <property type="entry name" value="Kunitz_BPTI"/>
</dbReference>
<dbReference type="CDD" id="cd00109">
    <property type="entry name" value="Kunitz-type"/>
    <property type="match status" value="1"/>
</dbReference>
<dbReference type="AlphaFoldDB" id="A0A0P8ZVY7"/>
<name>A0A0P8ZVY7_DROAN</name>
<dbReference type="SUPFAM" id="SSF57362">
    <property type="entry name" value="BPTI-like"/>
    <property type="match status" value="1"/>
</dbReference>
<dbReference type="InParanoid" id="A0A0P8ZVY7"/>
<evidence type="ECO:0000313" key="3">
    <source>
        <dbReference type="Proteomes" id="UP000007801"/>
    </source>
</evidence>
<dbReference type="EMBL" id="CH902618">
    <property type="protein sequence ID" value="KPU78765.1"/>
    <property type="molecule type" value="Genomic_DNA"/>
</dbReference>
<evidence type="ECO:0000313" key="2">
    <source>
        <dbReference type="EMBL" id="KPU78765.1"/>
    </source>
</evidence>
<gene>
    <name evidence="2" type="primary">Dana\GF27831</name>
    <name evidence="2" type="ORF">GF27831</name>
</gene>
<dbReference type="Pfam" id="PF00014">
    <property type="entry name" value="Kunitz_BPTI"/>
    <property type="match status" value="1"/>
</dbReference>
<reference evidence="2 3" key="1">
    <citation type="journal article" date="2007" name="Nature">
        <title>Evolution of genes and genomes on the Drosophila phylogeny.</title>
        <authorList>
            <consortium name="Drosophila 12 Genomes Consortium"/>
            <person name="Clark A.G."/>
            <person name="Eisen M.B."/>
            <person name="Smith D.R."/>
            <person name="Bergman C.M."/>
            <person name="Oliver B."/>
            <person name="Markow T.A."/>
            <person name="Kaufman T.C."/>
            <person name="Kellis M."/>
            <person name="Gelbart W."/>
            <person name="Iyer V.N."/>
            <person name="Pollard D.A."/>
            <person name="Sackton T.B."/>
            <person name="Larracuente A.M."/>
            <person name="Singh N.D."/>
            <person name="Abad J.P."/>
            <person name="Abt D.N."/>
            <person name="Adryan B."/>
            <person name="Aguade M."/>
            <person name="Akashi H."/>
            <person name="Anderson W.W."/>
            <person name="Aquadro C.F."/>
            <person name="Ardell D.H."/>
            <person name="Arguello R."/>
            <person name="Artieri C.G."/>
            <person name="Barbash D.A."/>
            <person name="Barker D."/>
            <person name="Barsanti P."/>
            <person name="Batterham P."/>
            <person name="Batzoglou S."/>
            <person name="Begun D."/>
            <person name="Bhutkar A."/>
            <person name="Blanco E."/>
            <person name="Bosak S.A."/>
            <person name="Bradley R.K."/>
            <person name="Brand A.D."/>
            <person name="Brent M.R."/>
            <person name="Brooks A.N."/>
            <person name="Brown R.H."/>
            <person name="Butlin R.K."/>
            <person name="Caggese C."/>
            <person name="Calvi B.R."/>
            <person name="Bernardo de Carvalho A."/>
            <person name="Caspi A."/>
            <person name="Castrezana S."/>
            <person name="Celniker S.E."/>
            <person name="Chang J.L."/>
            <person name="Chapple C."/>
            <person name="Chatterji S."/>
            <person name="Chinwalla A."/>
            <person name="Civetta A."/>
            <person name="Clifton S.W."/>
            <person name="Comeron J.M."/>
            <person name="Costello J.C."/>
            <person name="Coyne J.A."/>
            <person name="Daub J."/>
            <person name="David R.G."/>
            <person name="Delcher A.L."/>
            <person name="Delehaunty K."/>
            <person name="Do C.B."/>
            <person name="Ebling H."/>
            <person name="Edwards K."/>
            <person name="Eickbush T."/>
            <person name="Evans J.D."/>
            <person name="Filipski A."/>
            <person name="Findeiss S."/>
            <person name="Freyhult E."/>
            <person name="Fulton L."/>
            <person name="Fulton R."/>
            <person name="Garcia A.C."/>
            <person name="Gardiner A."/>
            <person name="Garfield D.A."/>
            <person name="Garvin B.E."/>
            <person name="Gibson G."/>
            <person name="Gilbert D."/>
            <person name="Gnerre S."/>
            <person name="Godfrey J."/>
            <person name="Good R."/>
            <person name="Gotea V."/>
            <person name="Gravely B."/>
            <person name="Greenberg A.J."/>
            <person name="Griffiths-Jones S."/>
            <person name="Gross S."/>
            <person name="Guigo R."/>
            <person name="Gustafson E.A."/>
            <person name="Haerty W."/>
            <person name="Hahn M.W."/>
            <person name="Halligan D.L."/>
            <person name="Halpern A.L."/>
            <person name="Halter G.M."/>
            <person name="Han M.V."/>
            <person name="Heger A."/>
            <person name="Hillier L."/>
            <person name="Hinrichs A.S."/>
            <person name="Holmes I."/>
            <person name="Hoskins R.A."/>
            <person name="Hubisz M.J."/>
            <person name="Hultmark D."/>
            <person name="Huntley M.A."/>
            <person name="Jaffe D.B."/>
            <person name="Jagadeeshan S."/>
            <person name="Jeck W.R."/>
            <person name="Johnson J."/>
            <person name="Jones C.D."/>
            <person name="Jordan W.C."/>
            <person name="Karpen G.H."/>
            <person name="Kataoka E."/>
            <person name="Keightley P.D."/>
            <person name="Kheradpour P."/>
            <person name="Kirkness E.F."/>
            <person name="Koerich L.B."/>
            <person name="Kristiansen K."/>
            <person name="Kudrna D."/>
            <person name="Kulathinal R.J."/>
            <person name="Kumar S."/>
            <person name="Kwok R."/>
            <person name="Lander E."/>
            <person name="Langley C.H."/>
            <person name="Lapoint R."/>
            <person name="Lazzaro B.P."/>
            <person name="Lee S.J."/>
            <person name="Levesque L."/>
            <person name="Li R."/>
            <person name="Lin C.F."/>
            <person name="Lin M.F."/>
            <person name="Lindblad-Toh K."/>
            <person name="Llopart A."/>
            <person name="Long M."/>
            <person name="Low L."/>
            <person name="Lozovsky E."/>
            <person name="Lu J."/>
            <person name="Luo M."/>
            <person name="Machado C.A."/>
            <person name="Makalowski W."/>
            <person name="Marzo M."/>
            <person name="Matsuda M."/>
            <person name="Matzkin L."/>
            <person name="McAllister B."/>
            <person name="McBride C.S."/>
            <person name="McKernan B."/>
            <person name="McKernan K."/>
            <person name="Mendez-Lago M."/>
            <person name="Minx P."/>
            <person name="Mollenhauer M.U."/>
            <person name="Montooth K."/>
            <person name="Mount S.M."/>
            <person name="Mu X."/>
            <person name="Myers E."/>
            <person name="Negre B."/>
            <person name="Newfeld S."/>
            <person name="Nielsen R."/>
            <person name="Noor M.A."/>
            <person name="O'Grady P."/>
            <person name="Pachter L."/>
            <person name="Papaceit M."/>
            <person name="Parisi M.J."/>
            <person name="Parisi M."/>
            <person name="Parts L."/>
            <person name="Pedersen J.S."/>
            <person name="Pesole G."/>
            <person name="Phillippy A.M."/>
            <person name="Ponting C.P."/>
            <person name="Pop M."/>
            <person name="Porcelli D."/>
            <person name="Powell J.R."/>
            <person name="Prohaska S."/>
            <person name="Pruitt K."/>
            <person name="Puig M."/>
            <person name="Quesneville H."/>
            <person name="Ram K.R."/>
            <person name="Rand D."/>
            <person name="Rasmussen M.D."/>
            <person name="Reed L.K."/>
            <person name="Reenan R."/>
            <person name="Reily A."/>
            <person name="Remington K.A."/>
            <person name="Rieger T.T."/>
            <person name="Ritchie M.G."/>
            <person name="Robin C."/>
            <person name="Rogers Y.H."/>
            <person name="Rohde C."/>
            <person name="Rozas J."/>
            <person name="Rubenfield M.J."/>
            <person name="Ruiz A."/>
            <person name="Russo S."/>
            <person name="Salzberg S.L."/>
            <person name="Sanchez-Gracia A."/>
            <person name="Saranga D.J."/>
            <person name="Sato H."/>
            <person name="Schaeffer S.W."/>
            <person name="Schatz M.C."/>
            <person name="Schlenke T."/>
            <person name="Schwartz R."/>
            <person name="Segarra C."/>
            <person name="Singh R.S."/>
            <person name="Sirot L."/>
            <person name="Sirota M."/>
            <person name="Sisneros N.B."/>
            <person name="Smith C.D."/>
            <person name="Smith T.F."/>
            <person name="Spieth J."/>
            <person name="Stage D.E."/>
            <person name="Stark A."/>
            <person name="Stephan W."/>
            <person name="Strausberg R.L."/>
            <person name="Strempel S."/>
            <person name="Sturgill D."/>
            <person name="Sutton G."/>
            <person name="Sutton G.G."/>
            <person name="Tao W."/>
            <person name="Teichmann S."/>
            <person name="Tobari Y.N."/>
            <person name="Tomimura Y."/>
            <person name="Tsolas J.M."/>
            <person name="Valente V.L."/>
            <person name="Venter E."/>
            <person name="Venter J.C."/>
            <person name="Vicario S."/>
            <person name="Vieira F.G."/>
            <person name="Vilella A.J."/>
            <person name="Villasante A."/>
            <person name="Walenz B."/>
            <person name="Wang J."/>
            <person name="Wasserman M."/>
            <person name="Watts T."/>
            <person name="Wilson D."/>
            <person name="Wilson R.K."/>
            <person name="Wing R.A."/>
            <person name="Wolfner M.F."/>
            <person name="Wong A."/>
            <person name="Wong G.K."/>
            <person name="Wu C.I."/>
            <person name="Wu G."/>
            <person name="Yamamoto D."/>
            <person name="Yang H.P."/>
            <person name="Yang S.P."/>
            <person name="Yorke J.A."/>
            <person name="Yoshida K."/>
            <person name="Zdobnov E."/>
            <person name="Zhang P."/>
            <person name="Zhang Y."/>
            <person name="Zimin A.V."/>
            <person name="Baldwin J."/>
            <person name="Abdouelleil A."/>
            <person name="Abdulkadir J."/>
            <person name="Abebe A."/>
            <person name="Abera B."/>
            <person name="Abreu J."/>
            <person name="Acer S.C."/>
            <person name="Aftuck L."/>
            <person name="Alexander A."/>
            <person name="An P."/>
            <person name="Anderson E."/>
            <person name="Anderson S."/>
            <person name="Arachi H."/>
            <person name="Azer M."/>
            <person name="Bachantsang P."/>
            <person name="Barry A."/>
            <person name="Bayul T."/>
            <person name="Berlin A."/>
            <person name="Bessette D."/>
            <person name="Bloom T."/>
            <person name="Blye J."/>
            <person name="Boguslavskiy L."/>
            <person name="Bonnet C."/>
            <person name="Boukhgalter B."/>
            <person name="Bourzgui I."/>
            <person name="Brown A."/>
            <person name="Cahill P."/>
            <person name="Channer S."/>
            <person name="Cheshatsang Y."/>
            <person name="Chuda L."/>
            <person name="Citroen M."/>
            <person name="Collymore A."/>
            <person name="Cooke P."/>
            <person name="Costello M."/>
            <person name="D'Aco K."/>
            <person name="Daza R."/>
            <person name="De Haan G."/>
            <person name="DeGray S."/>
            <person name="DeMaso C."/>
            <person name="Dhargay N."/>
            <person name="Dooley K."/>
            <person name="Dooley E."/>
            <person name="Doricent M."/>
            <person name="Dorje P."/>
            <person name="Dorjee K."/>
            <person name="Dupes A."/>
            <person name="Elong R."/>
            <person name="Falk J."/>
            <person name="Farina A."/>
            <person name="Faro S."/>
            <person name="Ferguson D."/>
            <person name="Fisher S."/>
            <person name="Foley C.D."/>
            <person name="Franke A."/>
            <person name="Friedrich D."/>
            <person name="Gadbois L."/>
            <person name="Gearin G."/>
            <person name="Gearin C.R."/>
            <person name="Giannoukos G."/>
            <person name="Goode T."/>
            <person name="Graham J."/>
            <person name="Grandbois E."/>
            <person name="Grewal S."/>
            <person name="Gyaltsen K."/>
            <person name="Hafez N."/>
            <person name="Hagos B."/>
            <person name="Hall J."/>
            <person name="Henson C."/>
            <person name="Hollinger A."/>
            <person name="Honan T."/>
            <person name="Huard M.D."/>
            <person name="Hughes L."/>
            <person name="Hurhula B."/>
            <person name="Husby M.E."/>
            <person name="Kamat A."/>
            <person name="Kanga B."/>
            <person name="Kashin S."/>
            <person name="Khazanovich D."/>
            <person name="Kisner P."/>
            <person name="Lance K."/>
            <person name="Lara M."/>
            <person name="Lee W."/>
            <person name="Lennon N."/>
            <person name="Letendre F."/>
            <person name="LeVine R."/>
            <person name="Lipovsky A."/>
            <person name="Liu X."/>
            <person name="Liu J."/>
            <person name="Liu S."/>
            <person name="Lokyitsang T."/>
            <person name="Lokyitsang Y."/>
            <person name="Lubonja R."/>
            <person name="Lui A."/>
            <person name="MacDonald P."/>
            <person name="Magnisalis V."/>
            <person name="Maru K."/>
            <person name="Matthews C."/>
            <person name="McCusker W."/>
            <person name="McDonough S."/>
            <person name="Mehta T."/>
            <person name="Meldrim J."/>
            <person name="Meneus L."/>
            <person name="Mihai O."/>
            <person name="Mihalev A."/>
            <person name="Mihova T."/>
            <person name="Mittelman R."/>
            <person name="Mlenga V."/>
            <person name="Montmayeur A."/>
            <person name="Mulrain L."/>
            <person name="Navidi A."/>
            <person name="Naylor J."/>
            <person name="Negash T."/>
            <person name="Nguyen T."/>
            <person name="Nguyen N."/>
            <person name="Nicol R."/>
            <person name="Norbu C."/>
            <person name="Norbu N."/>
            <person name="Novod N."/>
            <person name="O'Neill B."/>
            <person name="Osman S."/>
            <person name="Markiewicz E."/>
            <person name="Oyono O.L."/>
            <person name="Patti C."/>
            <person name="Phunkhang P."/>
            <person name="Pierre F."/>
            <person name="Priest M."/>
            <person name="Raghuraman S."/>
            <person name="Rege F."/>
            <person name="Reyes R."/>
            <person name="Rise C."/>
            <person name="Rogov P."/>
            <person name="Ross K."/>
            <person name="Ryan E."/>
            <person name="Settipalli S."/>
            <person name="Shea T."/>
            <person name="Sherpa N."/>
            <person name="Shi L."/>
            <person name="Shih D."/>
            <person name="Sparrow T."/>
            <person name="Spaulding J."/>
            <person name="Stalker J."/>
            <person name="Stange-Thomann N."/>
            <person name="Stavropoulos S."/>
            <person name="Stone C."/>
            <person name="Strader C."/>
            <person name="Tesfaye S."/>
            <person name="Thomson T."/>
            <person name="Thoulutsang Y."/>
            <person name="Thoulutsang D."/>
            <person name="Topham K."/>
            <person name="Topping I."/>
            <person name="Tsamla T."/>
            <person name="Vassiliev H."/>
            <person name="Vo A."/>
            <person name="Wangchuk T."/>
            <person name="Wangdi T."/>
            <person name="Weiand M."/>
            <person name="Wilkinson J."/>
            <person name="Wilson A."/>
            <person name="Yadav S."/>
            <person name="Young G."/>
            <person name="Yu Q."/>
            <person name="Zembek L."/>
            <person name="Zhong D."/>
            <person name="Zimmer A."/>
            <person name="Zwirko Z."/>
            <person name="Jaffe D.B."/>
            <person name="Alvarez P."/>
            <person name="Brockman W."/>
            <person name="Butler J."/>
            <person name="Chin C."/>
            <person name="Gnerre S."/>
            <person name="Grabherr M."/>
            <person name="Kleber M."/>
            <person name="Mauceli E."/>
            <person name="MacCallum I."/>
        </authorList>
    </citation>
    <scope>NUCLEOTIDE SEQUENCE [LARGE SCALE GENOMIC DNA]</scope>
    <source>
        <strain evidence="3">Tucson 14024-0371.13</strain>
    </source>
</reference>
<dbReference type="InterPro" id="IPR036880">
    <property type="entry name" value="Kunitz_BPTI_sf"/>
</dbReference>
<dbReference type="GO" id="GO:0004867">
    <property type="term" value="F:serine-type endopeptidase inhibitor activity"/>
    <property type="evidence" value="ECO:0007669"/>
    <property type="project" value="InterPro"/>
</dbReference>
<dbReference type="PROSITE" id="PS50279">
    <property type="entry name" value="BPTI_KUNITZ_2"/>
    <property type="match status" value="1"/>
</dbReference>